<dbReference type="AlphaFoldDB" id="T1DTW6"/>
<evidence type="ECO:0000313" key="2">
    <source>
        <dbReference type="Proteomes" id="UP000018031"/>
    </source>
</evidence>
<name>T1DTW6_9PORP</name>
<proteinExistence type="predicted"/>
<dbReference type="Proteomes" id="UP000018031">
    <property type="component" value="Unassembled WGS sequence"/>
</dbReference>
<comment type="caution">
    <text evidence="1">The sequence shown here is derived from an EMBL/GenBank/DDBJ whole genome shotgun (WGS) entry which is preliminary data.</text>
</comment>
<evidence type="ECO:0000313" key="1">
    <source>
        <dbReference type="EMBL" id="GAD06064.1"/>
    </source>
</evidence>
<reference evidence="2" key="1">
    <citation type="journal article" date="2013" name="Genome">
        <title>Draft Genome Sequences of Porphyromonas crevioricanis JCM 15906T and Porphyromonas cansulci JCM 13913T Isolated from a Canine Oral Cavity.</title>
        <authorList>
            <person name="Sakamoto M."/>
            <person name="Tanaka N."/>
            <person name="Shiwa Y."/>
            <person name="Yoshikawa H."/>
            <person name="Ohkuma M."/>
        </authorList>
    </citation>
    <scope>NUCLEOTIDE SEQUENCE [LARGE SCALE GENOMIC DNA]</scope>
    <source>
        <strain evidence="2">JCM 15906</strain>
    </source>
</reference>
<accession>T1DTW6</accession>
<gene>
    <name evidence="1" type="ORF">PORCRE_1786</name>
</gene>
<protein>
    <submittedName>
        <fullName evidence="1">Mobile element protein</fullName>
    </submittedName>
</protein>
<reference evidence="1 2" key="2">
    <citation type="journal article" date="2013" name="Genome Announc.">
        <title>Draft Genome Sequences of Porphyromonas crevioricanis JCM 15906T and Porphyromonas cansulci JCM 13913T Isolated from a Canine Oral Cavity.</title>
        <authorList>
            <person name="Sakamoto M."/>
            <person name="Tanaka N."/>
            <person name="Shiwa Y."/>
            <person name="Yoshikawa H."/>
            <person name="Ohkuma M."/>
        </authorList>
    </citation>
    <scope>NUCLEOTIDE SEQUENCE [LARGE SCALE GENOMIC DNA]</scope>
    <source>
        <strain evidence="1 2">JCM 15906</strain>
    </source>
</reference>
<sequence>MDKLLRELNKQFEKHGISRIDQGAIVDASIVDSPYSPDGSIIIEVAKDREDARSQDALDQEEAYQYELRRGKSGVDSEARWVRKGKHY</sequence>
<dbReference type="EMBL" id="BAOU01000054">
    <property type="protein sequence ID" value="GAD06064.1"/>
    <property type="molecule type" value="Genomic_DNA"/>
</dbReference>
<organism evidence="1 2">
    <name type="scientific">Porphyromonas crevioricanis JCM 15906</name>
    <dbReference type="NCBI Taxonomy" id="1305617"/>
    <lineage>
        <taxon>Bacteria</taxon>
        <taxon>Pseudomonadati</taxon>
        <taxon>Bacteroidota</taxon>
        <taxon>Bacteroidia</taxon>
        <taxon>Bacteroidales</taxon>
        <taxon>Porphyromonadaceae</taxon>
        <taxon>Porphyromonas</taxon>
    </lineage>
</organism>